<keyword evidence="3" id="KW-0808">Transferase</keyword>
<evidence type="ECO:0000259" key="2">
    <source>
        <dbReference type="Pfam" id="PF13439"/>
    </source>
</evidence>
<dbReference type="Gene3D" id="3.40.50.2000">
    <property type="entry name" value="Glycogen Phosphorylase B"/>
    <property type="match status" value="2"/>
</dbReference>
<feature type="domain" description="Glycosyltransferase subfamily 4-like N-terminal" evidence="2">
    <location>
        <begin position="13"/>
        <end position="166"/>
    </location>
</feature>
<evidence type="ECO:0000259" key="1">
    <source>
        <dbReference type="Pfam" id="PF00534"/>
    </source>
</evidence>
<dbReference type="Proteomes" id="UP000282818">
    <property type="component" value="Unassembled WGS sequence"/>
</dbReference>
<dbReference type="Pfam" id="PF00534">
    <property type="entry name" value="Glycos_transf_1"/>
    <property type="match status" value="1"/>
</dbReference>
<dbReference type="InterPro" id="IPR028098">
    <property type="entry name" value="Glyco_trans_4-like_N"/>
</dbReference>
<dbReference type="AlphaFoldDB" id="A0A437QAK9"/>
<reference evidence="3 4" key="1">
    <citation type="submission" date="2019-01" db="EMBL/GenBank/DDBJ databases">
        <authorList>
            <person name="Chen W.-M."/>
        </authorList>
    </citation>
    <scope>NUCLEOTIDE SEQUENCE [LARGE SCALE GENOMIC DNA]</scope>
    <source>
        <strain evidence="3 4">HPM-16</strain>
    </source>
</reference>
<keyword evidence="4" id="KW-1185">Reference proteome</keyword>
<dbReference type="CDD" id="cd03819">
    <property type="entry name" value="GT4_WavL-like"/>
    <property type="match status" value="1"/>
</dbReference>
<evidence type="ECO:0000313" key="4">
    <source>
        <dbReference type="Proteomes" id="UP000282818"/>
    </source>
</evidence>
<accession>A0A437QAK9</accession>
<dbReference type="GO" id="GO:0016757">
    <property type="term" value="F:glycosyltransferase activity"/>
    <property type="evidence" value="ECO:0007669"/>
    <property type="project" value="InterPro"/>
</dbReference>
<protein>
    <submittedName>
        <fullName evidence="3">Glycosyltransferase</fullName>
    </submittedName>
</protein>
<dbReference type="PANTHER" id="PTHR12526:SF638">
    <property type="entry name" value="SPORE COAT PROTEIN SA"/>
    <property type="match status" value="1"/>
</dbReference>
<dbReference type="EMBL" id="SACQ01000002">
    <property type="protein sequence ID" value="RVU31551.1"/>
    <property type="molecule type" value="Genomic_DNA"/>
</dbReference>
<dbReference type="Pfam" id="PF13439">
    <property type="entry name" value="Glyco_transf_4"/>
    <property type="match status" value="1"/>
</dbReference>
<sequence>MKVVQVLPDLDGGGVEKGTLEVAQALVAAGHESVVVSAGGRLVAPLEAAGSRHYRWDLGRKSLLTFRHIWAVRRWLQKEQPDILHLRSRMPAWVMWLAWRGLPSGSRPHLVTTVHGLYSVSAYSAIMTRGERVIAVSDTIADYIRTSYPQTPDQKITRIFRGVDPADFPYQYQPSESWLAQYHQDFPQLAGRKVLMLPGRLTRLKGHHDFIELIVRLRDKGEPVAGLIVGGEDPKRQAYAQELRQLVADKGLEEVLFFTGARADIRELYSCTDVVLSLSTKPEAFGRTVAEALTQGVPVVGYDHGGVGEILRALYPQGLSPLSDLDALEANVTALLDTPVAPKPNQHFLKAEMLQSTLALYKELVT</sequence>
<dbReference type="PANTHER" id="PTHR12526">
    <property type="entry name" value="GLYCOSYLTRANSFERASE"/>
    <property type="match status" value="1"/>
</dbReference>
<dbReference type="InterPro" id="IPR001296">
    <property type="entry name" value="Glyco_trans_1"/>
</dbReference>
<organism evidence="3 4">
    <name type="scientific">Neptunomonas marina</name>
    <dbReference type="NCBI Taxonomy" id="1815562"/>
    <lineage>
        <taxon>Bacteria</taxon>
        <taxon>Pseudomonadati</taxon>
        <taxon>Pseudomonadota</taxon>
        <taxon>Gammaproteobacteria</taxon>
        <taxon>Oceanospirillales</taxon>
        <taxon>Oceanospirillaceae</taxon>
        <taxon>Neptunomonas</taxon>
    </lineage>
</organism>
<feature type="domain" description="Glycosyl transferase family 1" evidence="1">
    <location>
        <begin position="190"/>
        <end position="339"/>
    </location>
</feature>
<gene>
    <name evidence="3" type="ORF">EOE65_06110</name>
</gene>
<dbReference type="RefSeq" id="WP_127693410.1">
    <property type="nucleotide sequence ID" value="NZ_SACQ01000002.1"/>
</dbReference>
<evidence type="ECO:0000313" key="3">
    <source>
        <dbReference type="EMBL" id="RVU31551.1"/>
    </source>
</evidence>
<name>A0A437QAK9_9GAMM</name>
<comment type="caution">
    <text evidence="3">The sequence shown here is derived from an EMBL/GenBank/DDBJ whole genome shotgun (WGS) entry which is preliminary data.</text>
</comment>
<dbReference type="GO" id="GO:1901135">
    <property type="term" value="P:carbohydrate derivative metabolic process"/>
    <property type="evidence" value="ECO:0007669"/>
    <property type="project" value="UniProtKB-ARBA"/>
</dbReference>
<dbReference type="SUPFAM" id="SSF53756">
    <property type="entry name" value="UDP-Glycosyltransferase/glycogen phosphorylase"/>
    <property type="match status" value="1"/>
</dbReference>
<proteinExistence type="predicted"/>